<dbReference type="AlphaFoldDB" id="A0A0A8YEK4"/>
<evidence type="ECO:0000313" key="1">
    <source>
        <dbReference type="EMBL" id="JAD24078.1"/>
    </source>
</evidence>
<dbReference type="EMBL" id="GBRH01273817">
    <property type="protein sequence ID" value="JAD24078.1"/>
    <property type="molecule type" value="Transcribed_RNA"/>
</dbReference>
<reference evidence="1" key="2">
    <citation type="journal article" date="2015" name="Data Brief">
        <title>Shoot transcriptome of the giant reed, Arundo donax.</title>
        <authorList>
            <person name="Barrero R.A."/>
            <person name="Guerrero F.D."/>
            <person name="Moolhuijzen P."/>
            <person name="Goolsby J.A."/>
            <person name="Tidwell J."/>
            <person name="Bellgard S.E."/>
            <person name="Bellgard M.I."/>
        </authorList>
    </citation>
    <scope>NUCLEOTIDE SEQUENCE</scope>
    <source>
        <tissue evidence="1">Shoot tissue taken approximately 20 cm above the soil surface</tissue>
    </source>
</reference>
<accession>A0A0A8YEK4</accession>
<sequence>MYLLDISSFSQFLPQLSNKRVLKEGNLQVRIFCCLQDLLYDVQNEILC</sequence>
<reference evidence="1" key="1">
    <citation type="submission" date="2014-09" db="EMBL/GenBank/DDBJ databases">
        <authorList>
            <person name="Magalhaes I.L.F."/>
            <person name="Oliveira U."/>
            <person name="Santos F.R."/>
            <person name="Vidigal T.H.D.A."/>
            <person name="Brescovit A.D."/>
            <person name="Santos A.J."/>
        </authorList>
    </citation>
    <scope>NUCLEOTIDE SEQUENCE</scope>
    <source>
        <tissue evidence="1">Shoot tissue taken approximately 20 cm above the soil surface</tissue>
    </source>
</reference>
<proteinExistence type="predicted"/>
<name>A0A0A8YEK4_ARUDO</name>
<protein>
    <submittedName>
        <fullName evidence="1">Uncharacterized protein</fullName>
    </submittedName>
</protein>
<organism evidence="1">
    <name type="scientific">Arundo donax</name>
    <name type="common">Giant reed</name>
    <name type="synonym">Donax arundinaceus</name>
    <dbReference type="NCBI Taxonomy" id="35708"/>
    <lineage>
        <taxon>Eukaryota</taxon>
        <taxon>Viridiplantae</taxon>
        <taxon>Streptophyta</taxon>
        <taxon>Embryophyta</taxon>
        <taxon>Tracheophyta</taxon>
        <taxon>Spermatophyta</taxon>
        <taxon>Magnoliopsida</taxon>
        <taxon>Liliopsida</taxon>
        <taxon>Poales</taxon>
        <taxon>Poaceae</taxon>
        <taxon>PACMAD clade</taxon>
        <taxon>Arundinoideae</taxon>
        <taxon>Arundineae</taxon>
        <taxon>Arundo</taxon>
    </lineage>
</organism>